<dbReference type="Gene3D" id="3.20.20.10">
    <property type="entry name" value="Alanine racemase"/>
    <property type="match status" value="1"/>
</dbReference>
<evidence type="ECO:0000256" key="8">
    <source>
        <dbReference type="RuleBase" id="RU003738"/>
    </source>
</evidence>
<dbReference type="CDD" id="cd06828">
    <property type="entry name" value="PLPDE_III_DapDC"/>
    <property type="match status" value="1"/>
</dbReference>
<feature type="region of interest" description="Disordered" evidence="9">
    <location>
        <begin position="470"/>
        <end position="503"/>
    </location>
</feature>
<feature type="binding site" evidence="6">
    <location>
        <position position="427"/>
    </location>
    <ligand>
        <name>pyridoxal 5'-phosphate</name>
        <dbReference type="ChEBI" id="CHEBI:597326"/>
    </ligand>
</feature>
<dbReference type="PROSITE" id="PS00879">
    <property type="entry name" value="ODR_DC_2_2"/>
    <property type="match status" value="1"/>
</dbReference>
<keyword evidence="2 6" id="KW-0210">Decarboxylase</keyword>
<dbReference type="RefSeq" id="WP_376841660.1">
    <property type="nucleotide sequence ID" value="NZ_JBHMAU010000128.1"/>
</dbReference>
<dbReference type="SUPFAM" id="SSF51419">
    <property type="entry name" value="PLP-binding barrel"/>
    <property type="match status" value="1"/>
</dbReference>
<name>A0ABV5X5F2_9MICO</name>
<feature type="binding site" evidence="6">
    <location>
        <position position="281"/>
    </location>
    <ligand>
        <name>pyridoxal 5'-phosphate</name>
        <dbReference type="ChEBI" id="CHEBI:597326"/>
    </ligand>
</feature>
<keyword evidence="3 6" id="KW-0663">Pyridoxal phosphate</keyword>
<dbReference type="HAMAP" id="MF_02120">
    <property type="entry name" value="LysA"/>
    <property type="match status" value="1"/>
</dbReference>
<feature type="binding site" evidence="6">
    <location>
        <begin position="323"/>
        <end position="326"/>
    </location>
    <ligand>
        <name>pyridoxal 5'-phosphate</name>
        <dbReference type="ChEBI" id="CHEBI:597326"/>
    </ligand>
</feature>
<dbReference type="InterPro" id="IPR022653">
    <property type="entry name" value="De-COase2_pyr-phos_BS"/>
</dbReference>
<feature type="binding site" evidence="6">
    <location>
        <position position="366"/>
    </location>
    <ligand>
        <name>substrate</name>
    </ligand>
</feature>
<evidence type="ECO:0000256" key="6">
    <source>
        <dbReference type="HAMAP-Rule" id="MF_02120"/>
    </source>
</evidence>
<reference evidence="12 13" key="1">
    <citation type="submission" date="2024-09" db="EMBL/GenBank/DDBJ databases">
        <authorList>
            <person name="Sun Q."/>
            <person name="Mori K."/>
        </authorList>
    </citation>
    <scope>NUCLEOTIDE SEQUENCE [LARGE SCALE GENOMIC DNA]</scope>
    <source>
        <strain evidence="12 13">JCM 11683</strain>
    </source>
</reference>
<comment type="caution">
    <text evidence="12">The sequence shown here is derived from an EMBL/GenBank/DDBJ whole genome shotgun (WGS) entry which is preliminary data.</text>
</comment>
<dbReference type="Proteomes" id="UP001589707">
    <property type="component" value="Unassembled WGS sequence"/>
</dbReference>
<dbReference type="SUPFAM" id="SSF50621">
    <property type="entry name" value="Alanine racemase C-terminal domain-like"/>
    <property type="match status" value="1"/>
</dbReference>
<dbReference type="InterPro" id="IPR022657">
    <property type="entry name" value="De-COase2_CS"/>
</dbReference>
<dbReference type="Gene3D" id="2.40.37.10">
    <property type="entry name" value="Lyase, Ornithine Decarboxylase, Chain A, domain 1"/>
    <property type="match status" value="1"/>
</dbReference>
<evidence type="ECO:0000313" key="13">
    <source>
        <dbReference type="Proteomes" id="UP001589707"/>
    </source>
</evidence>
<evidence type="ECO:0000256" key="1">
    <source>
        <dbReference type="ARBA" id="ARBA00001933"/>
    </source>
</evidence>
<evidence type="ECO:0000313" key="12">
    <source>
        <dbReference type="EMBL" id="MFB9777680.1"/>
    </source>
</evidence>
<feature type="domain" description="Orn/DAP/Arg decarboxylase 2 N-terminal" evidence="11">
    <location>
        <begin position="81"/>
        <end position="329"/>
    </location>
</feature>
<dbReference type="Pfam" id="PF00278">
    <property type="entry name" value="Orn_DAP_Arg_deC"/>
    <property type="match status" value="1"/>
</dbReference>
<evidence type="ECO:0000256" key="7">
    <source>
        <dbReference type="NCBIfam" id="TIGR01048"/>
    </source>
</evidence>
<evidence type="ECO:0000256" key="4">
    <source>
        <dbReference type="ARBA" id="ARBA00023154"/>
    </source>
</evidence>
<dbReference type="GO" id="GO:0008836">
    <property type="term" value="F:diaminopimelate decarboxylase activity"/>
    <property type="evidence" value="ECO:0007669"/>
    <property type="project" value="UniProtKB-EC"/>
</dbReference>
<keyword evidence="4 6" id="KW-0457">Lysine biosynthesis</keyword>
<feature type="binding site" evidence="6">
    <location>
        <position position="398"/>
    </location>
    <ligand>
        <name>substrate</name>
    </ligand>
</feature>
<dbReference type="InterPro" id="IPR002986">
    <property type="entry name" value="DAP_deCOOHase_LysA"/>
</dbReference>
<dbReference type="PANTHER" id="PTHR43727:SF2">
    <property type="entry name" value="GROUP IV DECARBOXYLASE"/>
    <property type="match status" value="1"/>
</dbReference>
<dbReference type="NCBIfam" id="TIGR01048">
    <property type="entry name" value="lysA"/>
    <property type="match status" value="1"/>
</dbReference>
<dbReference type="InterPro" id="IPR000183">
    <property type="entry name" value="Orn/DAP/Arg_de-COase"/>
</dbReference>
<dbReference type="PANTHER" id="PTHR43727">
    <property type="entry name" value="DIAMINOPIMELATE DECARBOXYLASE"/>
    <property type="match status" value="1"/>
</dbReference>
<dbReference type="InterPro" id="IPR022644">
    <property type="entry name" value="De-COase2_N"/>
</dbReference>
<keyword evidence="13" id="KW-1185">Reference proteome</keyword>
<feature type="binding site" evidence="6">
    <location>
        <position position="326"/>
    </location>
    <ligand>
        <name>substrate</name>
    </ligand>
</feature>
<evidence type="ECO:0000256" key="5">
    <source>
        <dbReference type="ARBA" id="ARBA00023239"/>
    </source>
</evidence>
<feature type="domain" description="Orn/DAP/Arg decarboxylase 2 C-terminal" evidence="10">
    <location>
        <begin position="334"/>
        <end position="425"/>
    </location>
</feature>
<evidence type="ECO:0000259" key="11">
    <source>
        <dbReference type="Pfam" id="PF02784"/>
    </source>
</evidence>
<evidence type="ECO:0000256" key="9">
    <source>
        <dbReference type="SAM" id="MobiDB-lite"/>
    </source>
</evidence>
<evidence type="ECO:0000259" key="10">
    <source>
        <dbReference type="Pfam" id="PF00278"/>
    </source>
</evidence>
<keyword evidence="6" id="KW-0028">Amino-acid biosynthesis</keyword>
<evidence type="ECO:0000256" key="3">
    <source>
        <dbReference type="ARBA" id="ARBA00022898"/>
    </source>
</evidence>
<evidence type="ECO:0000256" key="2">
    <source>
        <dbReference type="ARBA" id="ARBA00022793"/>
    </source>
</evidence>
<feature type="compositionally biased region" description="Low complexity" evidence="9">
    <location>
        <begin position="471"/>
        <end position="493"/>
    </location>
</feature>
<comment type="pathway">
    <text evidence="6 8">Amino-acid biosynthesis; L-lysine biosynthesis via DAP pathway; L-lysine from DL-2,6-diaminopimelate: step 1/1.</text>
</comment>
<dbReference type="InterPro" id="IPR029066">
    <property type="entry name" value="PLP-binding_barrel"/>
</dbReference>
<dbReference type="PRINTS" id="PR01181">
    <property type="entry name" value="DAPDCRBXLASE"/>
</dbReference>
<dbReference type="EC" id="4.1.1.20" evidence="6 7"/>
<accession>A0ABV5X5F2</accession>
<comment type="catalytic activity">
    <reaction evidence="6 8">
        <text>meso-2,6-diaminopimelate + H(+) = L-lysine + CO2</text>
        <dbReference type="Rhea" id="RHEA:15101"/>
        <dbReference type="ChEBI" id="CHEBI:15378"/>
        <dbReference type="ChEBI" id="CHEBI:16526"/>
        <dbReference type="ChEBI" id="CHEBI:32551"/>
        <dbReference type="ChEBI" id="CHEBI:57791"/>
        <dbReference type="EC" id="4.1.1.20"/>
    </reaction>
</comment>
<keyword evidence="5 6" id="KW-0456">Lyase</keyword>
<dbReference type="InterPro" id="IPR009006">
    <property type="entry name" value="Ala_racemase/Decarboxylase_C"/>
</dbReference>
<protein>
    <recommendedName>
        <fullName evidence="6 7">Diaminopimelate decarboxylase</fullName>
        <shortName evidence="6">DAP decarboxylase</shortName>
        <shortName evidence="6">DAPDC</shortName>
        <ecNumber evidence="6 7">4.1.1.20</ecNumber>
    </recommendedName>
</protein>
<feature type="modified residue" description="N6-(pyridoxal phosphate)lysine" evidence="6">
    <location>
        <position position="99"/>
    </location>
</feature>
<comment type="function">
    <text evidence="6">Specifically catalyzes the decarboxylation of meso-diaminopimelate (meso-DAP) to L-lysine.</text>
</comment>
<dbReference type="InterPro" id="IPR022643">
    <property type="entry name" value="De-COase2_C"/>
</dbReference>
<dbReference type="PROSITE" id="PS00878">
    <property type="entry name" value="ODR_DC_2_1"/>
    <property type="match status" value="1"/>
</dbReference>
<organism evidence="12 13">
    <name type="scientific">Brevibacterium otitidis</name>
    <dbReference type="NCBI Taxonomy" id="53364"/>
    <lineage>
        <taxon>Bacteria</taxon>
        <taxon>Bacillati</taxon>
        <taxon>Actinomycetota</taxon>
        <taxon>Actinomycetes</taxon>
        <taxon>Micrococcales</taxon>
        <taxon>Brevibacteriaceae</taxon>
        <taxon>Brevibacterium</taxon>
    </lineage>
</organism>
<proteinExistence type="inferred from homology"/>
<feature type="binding site" evidence="6">
    <location>
        <position position="370"/>
    </location>
    <ligand>
        <name>substrate</name>
    </ligand>
</feature>
<comment type="subunit">
    <text evidence="6">Homodimer.</text>
</comment>
<comment type="similarity">
    <text evidence="6">Belongs to the Orn/Lys/Arg decarboxylase class-II family. LysA subfamily.</text>
</comment>
<gene>
    <name evidence="6 12" type="primary">lysA</name>
    <name evidence="12" type="ORF">ACFFN1_14985</name>
</gene>
<sequence>MPAHIAGILHATPPPVWLPYPEDVNALMPSLWPRSVAKNEAGELTIAGHRVTDLARDYGSPLYVLDAADLRHRAAGFVTSFQQAFAAIGTEAHAYYAAKSFLCTAVAEWVAAEGMGIDTCTLGELMVACQAGVDPQTVGLHGNNKSDEEIAFALDWGIGRIVVDSFDEIPRVAAAARARGVTAPVMLRVTVGVEAHTHDFIATAHEDQKFGLSLHSGDAFEAARRIAAEEHLDFRGLHSHIGSQIFESSGFDIAAARIIELRARILTELGVDLPEVDLGGGFGIRYTSQDTPLPFSEMAERLAAVVASACKATGAQLPVVSFEPGRAICGPAIFTLYTVGSTKVVDTGSGERLYIAVDGGMSDNIRTALYDADYSCTMANRRSESEPAVVRVVGKHCESGDIIVRDEYLPNDVTRGDLIAVPDTGAYCRSLSSNYNHVPRPGVLAVDGEQIGWVIRPETHADILAWDTGFAPAADPSETTSASAPAPTTGADAPCEERRSTTR</sequence>
<dbReference type="Pfam" id="PF02784">
    <property type="entry name" value="Orn_Arg_deC_N"/>
    <property type="match status" value="1"/>
</dbReference>
<comment type="cofactor">
    <cofactor evidence="1 6 8">
        <name>pyridoxal 5'-phosphate</name>
        <dbReference type="ChEBI" id="CHEBI:597326"/>
    </cofactor>
</comment>
<dbReference type="PRINTS" id="PR01179">
    <property type="entry name" value="ODADCRBXLASE"/>
</dbReference>
<dbReference type="EMBL" id="JBHMAU010000128">
    <property type="protein sequence ID" value="MFB9777680.1"/>
    <property type="molecule type" value="Genomic_DNA"/>
</dbReference>
<feature type="binding site" evidence="6">
    <location>
        <position position="427"/>
    </location>
    <ligand>
        <name>substrate</name>
    </ligand>
</feature>